<evidence type="ECO:0000256" key="10">
    <source>
        <dbReference type="PROSITE-ProRule" id="PRU10141"/>
    </source>
</evidence>
<reference evidence="15" key="3">
    <citation type="submission" date="2025-09" db="UniProtKB">
        <authorList>
            <consortium name="Ensembl"/>
        </authorList>
    </citation>
    <scope>IDENTIFICATION</scope>
</reference>
<evidence type="ECO:0000256" key="12">
    <source>
        <dbReference type="SAM" id="MobiDB-lite"/>
    </source>
</evidence>
<evidence type="ECO:0000313" key="15">
    <source>
        <dbReference type="Ensembl" id="ENSSSCP00000075216.1"/>
    </source>
</evidence>
<gene>
    <name evidence="15" type="primary">PAK2</name>
</gene>
<dbReference type="EC" id="2.7.11.1" evidence="2"/>
<keyword evidence="3" id="KW-0963">Cytoplasm</keyword>
<dbReference type="PROSITE" id="PS00107">
    <property type="entry name" value="PROTEIN_KINASE_ATP"/>
    <property type="match status" value="1"/>
</dbReference>
<dbReference type="InterPro" id="IPR035064">
    <property type="entry name" value="STK_PAK2"/>
</dbReference>
<feature type="domain" description="CRIB" evidence="14">
    <location>
        <begin position="75"/>
        <end position="88"/>
    </location>
</feature>
<dbReference type="PROSITE" id="PS50108">
    <property type="entry name" value="CRIB"/>
    <property type="match status" value="1"/>
</dbReference>
<keyword evidence="8" id="KW-0418">Kinase</keyword>
<dbReference type="SMART" id="SM00285">
    <property type="entry name" value="PBD"/>
    <property type="match status" value="1"/>
</dbReference>
<dbReference type="PANTHER" id="PTHR45832:SF21">
    <property type="entry name" value="NON-SPECIFIC SERINE_THREONINE PROTEIN KINASE"/>
    <property type="match status" value="1"/>
</dbReference>
<dbReference type="FunFam" id="3.90.810.10:FF:000001">
    <property type="entry name" value="Non-specific serine/threonine protein kinase"/>
    <property type="match status" value="1"/>
</dbReference>
<dbReference type="Gene3D" id="3.30.200.20">
    <property type="entry name" value="Phosphorylase Kinase, domain 1"/>
    <property type="match status" value="1"/>
</dbReference>
<dbReference type="GO" id="GO:0005524">
    <property type="term" value="F:ATP binding"/>
    <property type="evidence" value="ECO:0007669"/>
    <property type="project" value="UniProtKB-UniRule"/>
</dbReference>
<dbReference type="CDD" id="cd06655">
    <property type="entry name" value="STKc_PAK2"/>
    <property type="match status" value="1"/>
</dbReference>
<dbReference type="SMART" id="SM00220">
    <property type="entry name" value="S_TKc"/>
    <property type="match status" value="1"/>
</dbReference>
<dbReference type="CDD" id="cd01093">
    <property type="entry name" value="CRIB_PAK_like"/>
    <property type="match status" value="1"/>
</dbReference>
<dbReference type="Pfam" id="PF00069">
    <property type="entry name" value="Pkinase"/>
    <property type="match status" value="1"/>
</dbReference>
<dbReference type="Ensembl" id="ENSSSCT00000098399.1">
    <property type="protein sequence ID" value="ENSSSCP00000075216.1"/>
    <property type="gene ID" value="ENSSSCG00000011843.5"/>
</dbReference>
<keyword evidence="4 11" id="KW-0723">Serine/threonine-protein kinase</keyword>
<sequence>MSDNGELEDKPPAPPVRMSSTIFSTGGKDPLSANHSLKPLPSVPEEKKPRNKIISIFSIVLFFFLCFFRKERPEISPPSDFEHTIHVGFDAVTGEFTGMPEQWARLLQTSNITKLEQKKNPQAVLDVLKFYDSNTVKQKYLSFTPPGKTSDLVKEEDDDDEETAPPVIIVRVRTFCSLKMLHSVSNFVLFLFKIGTIVSIGDPKKKYTRYEKIGQGASGTVFTATDVALGQEVAIKQINLQKQPKKELIINEILVMKELKNPNIVNFLDSYLVGDELFVVMEYLAGGSLTDVVTETCMDEAQIAAVCRECLQALEFLHANQVIHRDIKSDNVLLGMEGSVKLTDFGFCAQITPEQSKRSTMVGTPYWMAPEVVTRKAYGPKVDIWSLGIMAIEMVEGEPPYLNENPLRALYLIATNGTPELQNPEKLTPIFRDFLNRCLEMDVEKRGSARELLQHPFLKLAKPLSSLTPLIMAAKEAMKSNR</sequence>
<evidence type="ECO:0000256" key="2">
    <source>
        <dbReference type="ARBA" id="ARBA00012513"/>
    </source>
</evidence>
<evidence type="ECO:0000256" key="4">
    <source>
        <dbReference type="ARBA" id="ARBA00022527"/>
    </source>
</evidence>
<keyword evidence="5" id="KW-0021">Allosteric enzyme</keyword>
<evidence type="ECO:0000256" key="11">
    <source>
        <dbReference type="RuleBase" id="RU000304"/>
    </source>
</evidence>
<evidence type="ECO:0000256" key="3">
    <source>
        <dbReference type="ARBA" id="ARBA00022490"/>
    </source>
</evidence>
<keyword evidence="17" id="KW-1267">Proteomics identification</keyword>
<dbReference type="InterPro" id="IPR033923">
    <property type="entry name" value="PAK_BD"/>
</dbReference>
<comment type="similarity">
    <text evidence="11">Belongs to the protein kinase superfamily.</text>
</comment>
<dbReference type="InterPro" id="IPR011009">
    <property type="entry name" value="Kinase-like_dom_sf"/>
</dbReference>
<dbReference type="FunFam" id="1.10.510.10:FF:000011">
    <property type="entry name" value="Non-specific serine/threonine protein kinase"/>
    <property type="match status" value="1"/>
</dbReference>
<reference evidence="15" key="2">
    <citation type="submission" date="2025-08" db="UniProtKB">
        <authorList>
            <consortium name="Ensembl"/>
        </authorList>
    </citation>
    <scope>IDENTIFICATION</scope>
</reference>
<reference evidence="15" key="1">
    <citation type="journal article" date="2020" name="Gigascience">
        <title>An improved pig reference genome sequence to enable pig genetics and genomics research.</title>
        <authorList>
            <person name="Warr A."/>
            <person name="Affara N."/>
            <person name="Aken B."/>
            <person name="Beiki H."/>
            <person name="Bickhart D.M."/>
            <person name="Billis K."/>
            <person name="Chow W."/>
            <person name="Eory L."/>
            <person name="Finlayson H.A."/>
            <person name="Flicek P."/>
            <person name="Giron C.G."/>
            <person name="Griffin D.K."/>
            <person name="Hall R."/>
            <person name="Hannum G."/>
            <person name="Hourlier T."/>
            <person name="Howe K."/>
            <person name="Hume D.A."/>
            <person name="Izuogu O."/>
            <person name="Kim K."/>
            <person name="Koren S."/>
            <person name="Liu H."/>
            <person name="Manchanda N."/>
            <person name="Martin F.J."/>
            <person name="Nonneman D.J."/>
            <person name="O'Connor R.E."/>
            <person name="Phillippy A.M."/>
            <person name="Rohrer G.A."/>
            <person name="Rosen B.D."/>
            <person name="Rund L.A."/>
            <person name="Sargent C.A."/>
            <person name="Schook L.B."/>
            <person name="Schroeder S.G."/>
            <person name="Schwartz A.S."/>
            <person name="Skinner B.M."/>
            <person name="Talbot R."/>
            <person name="Tseng E."/>
            <person name="Tuggle C.K."/>
            <person name="Watson M."/>
            <person name="Smith T.P.L."/>
            <person name="Archibald A.L."/>
        </authorList>
    </citation>
    <scope>NUCLEOTIDE SEQUENCE [LARGE SCALE GENOMIC DNA]</scope>
    <source>
        <strain evidence="15">Duroc</strain>
    </source>
</reference>
<dbReference type="Gene3D" id="1.10.510.10">
    <property type="entry name" value="Transferase(Phosphotransferase) domain 1"/>
    <property type="match status" value="1"/>
</dbReference>
<dbReference type="Pfam" id="PF00786">
    <property type="entry name" value="PBD"/>
    <property type="match status" value="1"/>
</dbReference>
<evidence type="ECO:0000259" key="13">
    <source>
        <dbReference type="PROSITE" id="PS50011"/>
    </source>
</evidence>
<feature type="region of interest" description="Disordered" evidence="12">
    <location>
        <begin position="1"/>
        <end position="46"/>
    </location>
</feature>
<dbReference type="PANTHER" id="PTHR45832">
    <property type="entry name" value="SERINE/THREONINE-PROTEIN KINASE SAMKA-RELATED-RELATED"/>
    <property type="match status" value="1"/>
</dbReference>
<dbReference type="GO" id="GO:0004674">
    <property type="term" value="F:protein serine/threonine kinase activity"/>
    <property type="evidence" value="ECO:0007669"/>
    <property type="project" value="UniProtKB-KW"/>
</dbReference>
<evidence type="ECO:0000259" key="14">
    <source>
        <dbReference type="PROSITE" id="PS50108"/>
    </source>
</evidence>
<dbReference type="SUPFAM" id="SSF56112">
    <property type="entry name" value="Protein kinase-like (PK-like)"/>
    <property type="match status" value="1"/>
</dbReference>
<dbReference type="InterPro" id="IPR017441">
    <property type="entry name" value="Protein_kinase_ATP_BS"/>
</dbReference>
<keyword evidence="7 10" id="KW-0547">Nucleotide-binding</keyword>
<keyword evidence="6" id="KW-0808">Transferase</keyword>
<evidence type="ECO:0007829" key="17">
    <source>
        <dbReference type="PeptideAtlas" id="A0A8W4F7H3"/>
    </source>
</evidence>
<evidence type="ECO:0000256" key="5">
    <source>
        <dbReference type="ARBA" id="ARBA00022533"/>
    </source>
</evidence>
<evidence type="ECO:0000313" key="16">
    <source>
        <dbReference type="Proteomes" id="UP000008227"/>
    </source>
</evidence>
<dbReference type="Proteomes" id="UP000008227">
    <property type="component" value="Chromosome 13"/>
</dbReference>
<dbReference type="InterPro" id="IPR036936">
    <property type="entry name" value="CRIB_dom_sf"/>
</dbReference>
<keyword evidence="9 10" id="KW-0067">ATP-binding</keyword>
<keyword evidence="16" id="KW-1185">Reference proteome</keyword>
<dbReference type="GeneTree" id="ENSGT00950000182988"/>
<name>A0A8W4F7H3_PIG</name>
<organism evidence="15 16">
    <name type="scientific">Sus scrofa</name>
    <name type="common">Pig</name>
    <dbReference type="NCBI Taxonomy" id="9823"/>
    <lineage>
        <taxon>Eukaryota</taxon>
        <taxon>Metazoa</taxon>
        <taxon>Chordata</taxon>
        <taxon>Craniata</taxon>
        <taxon>Vertebrata</taxon>
        <taxon>Euteleostomi</taxon>
        <taxon>Mammalia</taxon>
        <taxon>Eutheria</taxon>
        <taxon>Laurasiatheria</taxon>
        <taxon>Artiodactyla</taxon>
        <taxon>Suina</taxon>
        <taxon>Suidae</taxon>
        <taxon>Sus</taxon>
    </lineage>
</organism>
<evidence type="ECO:0000256" key="8">
    <source>
        <dbReference type="ARBA" id="ARBA00022777"/>
    </source>
</evidence>
<dbReference type="InterPro" id="IPR000095">
    <property type="entry name" value="CRIB_dom"/>
</dbReference>
<evidence type="ECO:0000256" key="9">
    <source>
        <dbReference type="ARBA" id="ARBA00022840"/>
    </source>
</evidence>
<accession>A0A8W4F7H3</accession>
<dbReference type="AlphaFoldDB" id="A0A8W4F7H3"/>
<dbReference type="InterPro" id="IPR000719">
    <property type="entry name" value="Prot_kinase_dom"/>
</dbReference>
<feature type="binding site" evidence="10">
    <location>
        <position position="236"/>
    </location>
    <ligand>
        <name>ATP</name>
        <dbReference type="ChEBI" id="CHEBI:30616"/>
    </ligand>
</feature>
<comment type="subcellular location">
    <subcellularLocation>
        <location evidence="1">Cytoplasm</location>
    </subcellularLocation>
</comment>
<dbReference type="InterPro" id="IPR008271">
    <property type="entry name" value="Ser/Thr_kinase_AS"/>
</dbReference>
<evidence type="ECO:0000256" key="6">
    <source>
        <dbReference type="ARBA" id="ARBA00022679"/>
    </source>
</evidence>
<dbReference type="GO" id="GO:0005737">
    <property type="term" value="C:cytoplasm"/>
    <property type="evidence" value="ECO:0007669"/>
    <property type="project" value="UniProtKB-SubCell"/>
</dbReference>
<dbReference type="Gene3D" id="3.90.810.10">
    <property type="entry name" value="CRIB domain"/>
    <property type="match status" value="1"/>
</dbReference>
<dbReference type="PROSITE" id="PS00108">
    <property type="entry name" value="PROTEIN_KINASE_ST"/>
    <property type="match status" value="1"/>
</dbReference>
<dbReference type="PROSITE" id="PS50011">
    <property type="entry name" value="PROTEIN_KINASE_DOM"/>
    <property type="match status" value="1"/>
</dbReference>
<dbReference type="InterPro" id="IPR051931">
    <property type="entry name" value="PAK3-like"/>
</dbReference>
<proteinExistence type="evidence at protein level"/>
<feature type="domain" description="Protein kinase" evidence="13">
    <location>
        <begin position="207"/>
        <end position="458"/>
    </location>
</feature>
<protein>
    <recommendedName>
        <fullName evidence="2">non-specific serine/threonine protein kinase</fullName>
        <ecNumber evidence="2">2.7.11.1</ecNumber>
    </recommendedName>
</protein>
<evidence type="ECO:0000256" key="7">
    <source>
        <dbReference type="ARBA" id="ARBA00022741"/>
    </source>
</evidence>
<evidence type="ECO:0000256" key="1">
    <source>
        <dbReference type="ARBA" id="ARBA00004496"/>
    </source>
</evidence>